<dbReference type="InterPro" id="IPR057727">
    <property type="entry name" value="WCX_dom"/>
</dbReference>
<protein>
    <recommendedName>
        <fullName evidence="1">WCX domain-containing protein</fullName>
    </recommendedName>
</protein>
<dbReference type="EMBL" id="MN577573">
    <property type="protein sequence ID" value="QGT51133.1"/>
    <property type="molecule type" value="Genomic_DNA"/>
</dbReference>
<gene>
    <name evidence="2" type="ORF">Firmicute1046_2090</name>
</gene>
<organism evidence="2">
    <name type="scientific">uncultured Bacillota bacterium</name>
    <dbReference type="NCBI Taxonomy" id="344338"/>
    <lineage>
        <taxon>Bacteria</taxon>
        <taxon>Bacillati</taxon>
        <taxon>Bacillota</taxon>
        <taxon>environmental samples</taxon>
    </lineage>
</organism>
<accession>A0A650EN89</accession>
<dbReference type="AlphaFoldDB" id="A0A650EN89"/>
<evidence type="ECO:0000259" key="1">
    <source>
        <dbReference type="Pfam" id="PF25583"/>
    </source>
</evidence>
<feature type="domain" description="WCX" evidence="1">
    <location>
        <begin position="232"/>
        <end position="296"/>
    </location>
</feature>
<proteinExistence type="predicted"/>
<dbReference type="Pfam" id="PF25583">
    <property type="entry name" value="WCX"/>
    <property type="match status" value="1"/>
</dbReference>
<evidence type="ECO:0000313" key="2">
    <source>
        <dbReference type="EMBL" id="QGT51133.1"/>
    </source>
</evidence>
<sequence>MIFNEIYSAYYNTVAKILAEILKGNKSEENLNKIISENAFGESILSILPSLKSEKWQIVKSDLTTPIKHKPAMPMTTVQKQWLKAILQDPRIGLFDLKINGLEDTEPLFTPDDYVIYDKYADGDPYDDEAYILHFRTILNAIGTKQALKIEMTNRHGDTIQMNVLPIRLEYSEKDDKFRLISLGCRYGRTINLARIVSCKIYNGENFTEGGRQRSKQDNVTLKICDERNALERIMLHFAHFEKQAERIDDNTYIVRITYNKDDETEMLIRILGFGPVAEVVAPDSFRALIIERLKQQMSCEL</sequence>
<name>A0A650EN89_9FIRM</name>
<reference evidence="2" key="1">
    <citation type="journal article" date="2020" name="J. ISSAAS">
        <title>Lactobacilli and other gastrointestinal microbiota of Peromyscus leucopus, reservoir host for agents of Lyme disease and other zoonoses in North America.</title>
        <authorList>
            <person name="Milovic A."/>
            <person name="Bassam K."/>
            <person name="Shao H."/>
            <person name="Chatzistamou I."/>
            <person name="Tufts D.M."/>
            <person name="Diuk-Wasser M."/>
            <person name="Barbour A.G."/>
        </authorList>
    </citation>
    <scope>NUCLEOTIDE SEQUENCE</scope>
    <source>
        <strain evidence="2">LL40</strain>
    </source>
</reference>